<keyword evidence="10" id="KW-1185">Reference proteome</keyword>
<dbReference type="EMBL" id="CP136051">
    <property type="protein sequence ID" value="WOK04964.1"/>
    <property type="molecule type" value="Genomic_DNA"/>
</dbReference>
<dbReference type="InterPro" id="IPR002142">
    <property type="entry name" value="Peptidase_S49"/>
</dbReference>
<keyword evidence="6 7" id="KW-0472">Membrane</keyword>
<dbReference type="NCBIfam" id="TIGR00705">
    <property type="entry name" value="SppA_67K"/>
    <property type="match status" value="1"/>
</dbReference>
<dbReference type="CDD" id="cd07023">
    <property type="entry name" value="S49_Sppa_N_C"/>
    <property type="match status" value="1"/>
</dbReference>
<name>A0ABZ0ILA4_9BACT</name>
<feature type="domain" description="Peptidase S49" evidence="8">
    <location>
        <begin position="122"/>
        <end position="272"/>
    </location>
</feature>
<dbReference type="Pfam" id="PF01343">
    <property type="entry name" value="Peptidase_S49"/>
    <property type="match status" value="2"/>
</dbReference>
<evidence type="ECO:0000256" key="4">
    <source>
        <dbReference type="ARBA" id="ARBA00022801"/>
    </source>
</evidence>
<organism evidence="9 10">
    <name type="scientific">Imperialibacter roseus</name>
    <dbReference type="NCBI Taxonomy" id="1324217"/>
    <lineage>
        <taxon>Bacteria</taxon>
        <taxon>Pseudomonadati</taxon>
        <taxon>Bacteroidota</taxon>
        <taxon>Cytophagia</taxon>
        <taxon>Cytophagales</taxon>
        <taxon>Flammeovirgaceae</taxon>
        <taxon>Imperialibacter</taxon>
    </lineage>
</organism>
<evidence type="ECO:0000256" key="2">
    <source>
        <dbReference type="ARBA" id="ARBA00008683"/>
    </source>
</evidence>
<evidence type="ECO:0000313" key="10">
    <source>
        <dbReference type="Proteomes" id="UP001302349"/>
    </source>
</evidence>
<dbReference type="RefSeq" id="WP_317487761.1">
    <property type="nucleotide sequence ID" value="NZ_CP136051.1"/>
</dbReference>
<evidence type="ECO:0000256" key="1">
    <source>
        <dbReference type="ARBA" id="ARBA00004370"/>
    </source>
</evidence>
<protein>
    <submittedName>
        <fullName evidence="9">Signal peptide peptidase SppA</fullName>
    </submittedName>
</protein>
<evidence type="ECO:0000256" key="3">
    <source>
        <dbReference type="ARBA" id="ARBA00022670"/>
    </source>
</evidence>
<keyword evidence="4" id="KW-0378">Hydrolase</keyword>
<dbReference type="Proteomes" id="UP001302349">
    <property type="component" value="Chromosome"/>
</dbReference>
<dbReference type="CDD" id="cd07018">
    <property type="entry name" value="S49_SppA_67K_type"/>
    <property type="match status" value="1"/>
</dbReference>
<dbReference type="Gene3D" id="3.90.226.10">
    <property type="entry name" value="2-enoyl-CoA Hydratase, Chain A, domain 1"/>
    <property type="match status" value="4"/>
</dbReference>
<dbReference type="SUPFAM" id="SSF52096">
    <property type="entry name" value="ClpP/crotonase"/>
    <property type="match status" value="2"/>
</dbReference>
<keyword evidence="7" id="KW-1133">Transmembrane helix</keyword>
<feature type="domain" description="Peptidase S49" evidence="8">
    <location>
        <begin position="367"/>
        <end position="518"/>
    </location>
</feature>
<reference evidence="9 10" key="1">
    <citation type="journal article" date="2023" name="Microbiol. Resour. Announc.">
        <title>Complete Genome Sequence of Imperialibacter roseus strain P4T.</title>
        <authorList>
            <person name="Tizabi D.R."/>
            <person name="Bachvaroff T."/>
            <person name="Hill R.T."/>
        </authorList>
    </citation>
    <scope>NUCLEOTIDE SEQUENCE [LARGE SCALE GENOMIC DNA]</scope>
    <source>
        <strain evidence="9 10">P4T</strain>
    </source>
</reference>
<evidence type="ECO:0000256" key="7">
    <source>
        <dbReference type="SAM" id="Phobius"/>
    </source>
</evidence>
<dbReference type="PANTHER" id="PTHR33209:SF1">
    <property type="entry name" value="PEPTIDASE S49 DOMAIN-CONTAINING PROTEIN"/>
    <property type="match status" value="1"/>
</dbReference>
<dbReference type="PIRSF" id="PIRSF001217">
    <property type="entry name" value="Protease_4_SppA"/>
    <property type="match status" value="1"/>
</dbReference>
<keyword evidence="7" id="KW-0812">Transmembrane</keyword>
<dbReference type="InterPro" id="IPR047272">
    <property type="entry name" value="S49_SppA_C"/>
</dbReference>
<evidence type="ECO:0000313" key="9">
    <source>
        <dbReference type="EMBL" id="WOK04964.1"/>
    </source>
</evidence>
<keyword evidence="3" id="KW-0645">Protease</keyword>
<dbReference type="InterPro" id="IPR004634">
    <property type="entry name" value="Pept_S49_pIV"/>
</dbReference>
<comment type="subcellular location">
    <subcellularLocation>
        <location evidence="1">Membrane</location>
    </subcellularLocation>
</comment>
<keyword evidence="5" id="KW-0720">Serine protease</keyword>
<evidence type="ECO:0000259" key="8">
    <source>
        <dbReference type="Pfam" id="PF01343"/>
    </source>
</evidence>
<evidence type="ECO:0000256" key="5">
    <source>
        <dbReference type="ARBA" id="ARBA00022825"/>
    </source>
</evidence>
<evidence type="ECO:0000256" key="6">
    <source>
        <dbReference type="ARBA" id="ARBA00023136"/>
    </source>
</evidence>
<dbReference type="InterPro" id="IPR047217">
    <property type="entry name" value="S49_SppA_67K_type_N"/>
</dbReference>
<dbReference type="InterPro" id="IPR004635">
    <property type="entry name" value="Pept_S49_SppA"/>
</dbReference>
<sequence>MAFLRNLLATILGLFIFSFLGILVIMGIIGAVSSSSDEVVEVKDNSVLYLPLGGILSERTPEDPLQEFFPNSGPSYIGVLDLLKVIKSAKTDDKIKGIYIEHGYLSGGFASLKEVRDALLDFKSSGKFIYSYGNYISEGDYYIGSVADELYVNPQGSLEFNGFSANISFFKGTLDKLEIEPLVFRVGEFKSAIEPFIRKDMSPENELQINSFLNSAHDTFLADIAEARNIPAEKLKEISSQMKVRRVADAVDYGLATKVAYEDEMKTLLKIKLGIEESADITFISWKKYKKSISPEEISKNRIAVIVAEGEILMGEGEDGQIGAEKFAREIRNARESDRIKAVVLRINSPGGSLTGSDIIWREIMLTKEKKPIIASMGDYAASGGYYLSMPCDTIVAQPNTITGSIGIFGMMFNMEKFLENKLGITFDVVKTGEYSDIMTVTRSLSDFEKQIIQDGVNEGYETFTSKAAEARHLPIEKLKELAGGRVWTGIQAHELGLVDLLGSFDDAVKIAADKAELGDDYLLSFYPKQKNFFEEMFSSASDELEARSIKNNYGMLAPYVKEIRDLQHYEGIQARMPYSFEIK</sequence>
<comment type="similarity">
    <text evidence="2">Belongs to the peptidase S49 family.</text>
</comment>
<dbReference type="PANTHER" id="PTHR33209">
    <property type="entry name" value="PROTEASE 4"/>
    <property type="match status" value="1"/>
</dbReference>
<gene>
    <name evidence="9" type="primary">sppA</name>
    <name evidence="9" type="ORF">RT717_17935</name>
</gene>
<dbReference type="NCBIfam" id="TIGR00706">
    <property type="entry name" value="SppA_dom"/>
    <property type="match status" value="1"/>
</dbReference>
<proteinExistence type="inferred from homology"/>
<feature type="transmembrane region" description="Helical" evidence="7">
    <location>
        <begin position="7"/>
        <end position="32"/>
    </location>
</feature>
<dbReference type="InterPro" id="IPR029045">
    <property type="entry name" value="ClpP/crotonase-like_dom_sf"/>
</dbReference>
<accession>A0ABZ0ILA4</accession>